<sequence length="500" mass="54435">MTTSTSLIADRDDETRSLVDDPSFSAEKEDSYGGTTTDDDPSILRERRKSTPEETAATLTLIKERNTVYNPKCLFHAEAWDDGTASIGNEILNLVKNIVGSGGLSLPAGMAAFGNQWTAVFPALLVILAMGVLNAYSFSLIGRVSAVTKSKTYQECWDRTVGRRHGTKYNIWVGLVVTGKAILGCWSFSIVIASTCTPLARSLGFDWTKTETLVGITLVVLLPLCLLERLSSLAIFSLIGQIGTGVTACTMILRYFDGSYREGGRFYDDLPPEHLPQFGTKGAMSFFSPQALILISILSTGYVAHYNASKYYYELRDHTTGRFNVVVNASFFSAAITYMCISTLGFLTFGENSAGFILDNYSYRDPLAALSRFGVALSVIFAYPLLFQGGRDGLWDLLGQTSSSSSCSKRTTTILLLSTVTVLAIVVSDLTFVLSFGGATLSSAIIYIFPPLMFQSLVLNCTCVATYTSNWEVRESEIMMWVGGILGVCGAVVTVVRTFF</sequence>
<reference evidence="8" key="1">
    <citation type="submission" date="2020-06" db="EMBL/GenBank/DDBJ databases">
        <authorList>
            <consortium name="Plant Systems Biology data submission"/>
        </authorList>
    </citation>
    <scope>NUCLEOTIDE SEQUENCE</scope>
    <source>
        <strain evidence="8">D6</strain>
    </source>
</reference>
<accession>A0A9N8E1S2</accession>
<proteinExistence type="predicted"/>
<feature type="transmembrane region" description="Helical" evidence="6">
    <location>
        <begin position="286"/>
        <end position="304"/>
    </location>
</feature>
<feature type="transmembrane region" description="Helical" evidence="6">
    <location>
        <begin position="325"/>
        <end position="349"/>
    </location>
</feature>
<dbReference type="InterPro" id="IPR013057">
    <property type="entry name" value="AA_transpt_TM"/>
</dbReference>
<feature type="compositionally biased region" description="Basic and acidic residues" evidence="5">
    <location>
        <begin position="42"/>
        <end position="52"/>
    </location>
</feature>
<evidence type="ECO:0000256" key="5">
    <source>
        <dbReference type="SAM" id="MobiDB-lite"/>
    </source>
</evidence>
<keyword evidence="9" id="KW-1185">Reference proteome</keyword>
<feature type="transmembrane region" description="Helical" evidence="6">
    <location>
        <begin position="119"/>
        <end position="141"/>
    </location>
</feature>
<organism evidence="8 9">
    <name type="scientific">Seminavis robusta</name>
    <dbReference type="NCBI Taxonomy" id="568900"/>
    <lineage>
        <taxon>Eukaryota</taxon>
        <taxon>Sar</taxon>
        <taxon>Stramenopiles</taxon>
        <taxon>Ochrophyta</taxon>
        <taxon>Bacillariophyta</taxon>
        <taxon>Bacillariophyceae</taxon>
        <taxon>Bacillariophycidae</taxon>
        <taxon>Naviculales</taxon>
        <taxon>Naviculaceae</taxon>
        <taxon>Seminavis</taxon>
    </lineage>
</organism>
<evidence type="ECO:0000256" key="2">
    <source>
        <dbReference type="ARBA" id="ARBA00022692"/>
    </source>
</evidence>
<dbReference type="GO" id="GO:0015179">
    <property type="term" value="F:L-amino acid transmembrane transporter activity"/>
    <property type="evidence" value="ECO:0007669"/>
    <property type="project" value="TreeGrafter"/>
</dbReference>
<feature type="transmembrane region" description="Helical" evidence="6">
    <location>
        <begin position="479"/>
        <end position="499"/>
    </location>
</feature>
<dbReference type="PANTHER" id="PTHR22950:SF652">
    <property type="entry name" value="TRANSMEMBRANE AMINO ACID TRANSPORTER FAMILY PROTEIN"/>
    <property type="match status" value="1"/>
</dbReference>
<feature type="domain" description="Amino acid transporter transmembrane" evidence="7">
    <location>
        <begin position="84"/>
        <end position="455"/>
    </location>
</feature>
<evidence type="ECO:0000259" key="7">
    <source>
        <dbReference type="Pfam" id="PF01490"/>
    </source>
</evidence>
<dbReference type="AlphaFoldDB" id="A0A9N8E1S2"/>
<dbReference type="Pfam" id="PF01490">
    <property type="entry name" value="Aa_trans"/>
    <property type="match status" value="1"/>
</dbReference>
<dbReference type="GO" id="GO:0016020">
    <property type="term" value="C:membrane"/>
    <property type="evidence" value="ECO:0007669"/>
    <property type="project" value="UniProtKB-SubCell"/>
</dbReference>
<keyword evidence="2 6" id="KW-0812">Transmembrane</keyword>
<dbReference type="PANTHER" id="PTHR22950">
    <property type="entry name" value="AMINO ACID TRANSPORTER"/>
    <property type="match status" value="1"/>
</dbReference>
<dbReference type="EMBL" id="CAICTM010000470">
    <property type="protein sequence ID" value="CAB9511154.1"/>
    <property type="molecule type" value="Genomic_DNA"/>
</dbReference>
<feature type="transmembrane region" description="Helical" evidence="6">
    <location>
        <begin position="444"/>
        <end position="467"/>
    </location>
</feature>
<dbReference type="OrthoDB" id="28208at2759"/>
<protein>
    <submittedName>
        <fullName evidence="8">Sodium-coupled neutral amino acid transporter 1</fullName>
    </submittedName>
</protein>
<comment type="subcellular location">
    <subcellularLocation>
        <location evidence="1">Membrane</location>
        <topology evidence="1">Multi-pass membrane protein</topology>
    </subcellularLocation>
</comment>
<feature type="transmembrane region" description="Helical" evidence="6">
    <location>
        <begin position="369"/>
        <end position="387"/>
    </location>
</feature>
<comment type="caution">
    <text evidence="8">The sequence shown here is derived from an EMBL/GenBank/DDBJ whole genome shotgun (WGS) entry which is preliminary data.</text>
</comment>
<evidence type="ECO:0000313" key="9">
    <source>
        <dbReference type="Proteomes" id="UP001153069"/>
    </source>
</evidence>
<feature type="compositionally biased region" description="Basic and acidic residues" evidence="5">
    <location>
        <begin position="9"/>
        <end position="19"/>
    </location>
</feature>
<feature type="transmembrane region" description="Helical" evidence="6">
    <location>
        <begin position="234"/>
        <end position="256"/>
    </location>
</feature>
<feature type="region of interest" description="Disordered" evidence="5">
    <location>
        <begin position="1"/>
        <end position="54"/>
    </location>
</feature>
<name>A0A9N8E1S2_9STRA</name>
<evidence type="ECO:0000256" key="1">
    <source>
        <dbReference type="ARBA" id="ARBA00004141"/>
    </source>
</evidence>
<feature type="transmembrane region" description="Helical" evidence="6">
    <location>
        <begin position="212"/>
        <end position="227"/>
    </location>
</feature>
<keyword evidence="3 6" id="KW-1133">Transmembrane helix</keyword>
<feature type="transmembrane region" description="Helical" evidence="6">
    <location>
        <begin position="169"/>
        <end position="192"/>
    </location>
</feature>
<gene>
    <name evidence="8" type="ORF">SEMRO_471_G149620.1</name>
</gene>
<dbReference type="Proteomes" id="UP001153069">
    <property type="component" value="Unassembled WGS sequence"/>
</dbReference>
<keyword evidence="4 6" id="KW-0472">Membrane</keyword>
<evidence type="ECO:0000313" key="8">
    <source>
        <dbReference type="EMBL" id="CAB9511154.1"/>
    </source>
</evidence>
<evidence type="ECO:0000256" key="3">
    <source>
        <dbReference type="ARBA" id="ARBA00022989"/>
    </source>
</evidence>
<feature type="transmembrane region" description="Helical" evidence="6">
    <location>
        <begin position="414"/>
        <end position="438"/>
    </location>
</feature>
<evidence type="ECO:0000256" key="4">
    <source>
        <dbReference type="ARBA" id="ARBA00023136"/>
    </source>
</evidence>
<evidence type="ECO:0000256" key="6">
    <source>
        <dbReference type="SAM" id="Phobius"/>
    </source>
</evidence>